<reference evidence="1 2" key="1">
    <citation type="submission" date="2021-03" db="EMBL/GenBank/DDBJ databases">
        <title>Assistant Professor.</title>
        <authorList>
            <person name="Huq M.A."/>
        </authorList>
    </citation>
    <scope>NUCLEOTIDE SEQUENCE [LARGE SCALE GENOMIC DNA]</scope>
    <source>
        <strain evidence="1 2">MAH-29</strain>
    </source>
</reference>
<dbReference type="Gene3D" id="2.40.160.10">
    <property type="entry name" value="Porin"/>
    <property type="match status" value="1"/>
</dbReference>
<evidence type="ECO:0000313" key="1">
    <source>
        <dbReference type="EMBL" id="MBO9205263.1"/>
    </source>
</evidence>
<dbReference type="RefSeq" id="WP_209144671.1">
    <property type="nucleotide sequence ID" value="NZ_JAGHKO010000024.1"/>
</dbReference>
<name>A0ABS3Z541_9BACT</name>
<gene>
    <name evidence="1" type="ORF">J7I42_33555</name>
</gene>
<proteinExistence type="predicted"/>
<comment type="caution">
    <text evidence="1">The sequence shown here is derived from an EMBL/GenBank/DDBJ whole genome shotgun (WGS) entry which is preliminary data.</text>
</comment>
<evidence type="ECO:0000313" key="2">
    <source>
        <dbReference type="Proteomes" id="UP000677244"/>
    </source>
</evidence>
<evidence type="ECO:0008006" key="3">
    <source>
        <dbReference type="Google" id="ProtNLM"/>
    </source>
</evidence>
<keyword evidence="2" id="KW-1185">Reference proteome</keyword>
<accession>A0ABS3Z541</accession>
<organism evidence="1 2">
    <name type="scientific">Niastella soli</name>
    <dbReference type="NCBI Taxonomy" id="2821487"/>
    <lineage>
        <taxon>Bacteria</taxon>
        <taxon>Pseudomonadati</taxon>
        <taxon>Bacteroidota</taxon>
        <taxon>Chitinophagia</taxon>
        <taxon>Chitinophagales</taxon>
        <taxon>Chitinophagaceae</taxon>
        <taxon>Niastella</taxon>
    </lineage>
</organism>
<dbReference type="Proteomes" id="UP000677244">
    <property type="component" value="Unassembled WGS sequence"/>
</dbReference>
<dbReference type="EMBL" id="JAGHKO010000024">
    <property type="protein sequence ID" value="MBO9205263.1"/>
    <property type="molecule type" value="Genomic_DNA"/>
</dbReference>
<dbReference type="InterPro" id="IPR023614">
    <property type="entry name" value="Porin_dom_sf"/>
</dbReference>
<protein>
    <recommendedName>
        <fullName evidence="3">Outer membrane protein beta-barrel domain-containing protein</fullName>
    </recommendedName>
</protein>
<sequence>MQWFSVAGSMGRYPQGTNIDGTKGNYLNNLQSKGVGLLGIHWQPGVNLHLQLWEQYADNLFNTAMLQATYKVPAGANANWLAELQYIRQDVLNRGGNADPVKTYFNKGNKVNIISSRAGWENKKTRLLMNYTRIKAGGRFTMPREWGTEPFFTFLNRERSEGVGDFHALSVTVKWEFPKQRLTMEAGYGSYYLPDVKEYALNKYGVPSYEHSKIGVEYSFGGVFTNMKVSALYVYKGKKGDDYNNLRYVINKIDLSHFALVVNYRF</sequence>